<protein>
    <submittedName>
        <fullName evidence="1">Uncharacterized protein</fullName>
    </submittedName>
</protein>
<dbReference type="AlphaFoldDB" id="A0AAN7YG96"/>
<evidence type="ECO:0000313" key="2">
    <source>
        <dbReference type="Proteomes" id="UP001309876"/>
    </source>
</evidence>
<sequence>MNQFRPHTIPRPTFEGYYSKFDLPSGGRLALIICSVPQAKTRPHMVSFTYIPPDYPDVPLFQKEIWAEDIQMVNIDNDMLAKLGFSTSPKHKVVFELRVPNVGTMKVYDDDTTEYDISDPERSFSFSASIAGGSGRTPWSRGSKSSTPEGMLVYLPLPLHWHVHSLASTCNFRLSIPSDLYSHLHPLDTSNTTTSIVRPPSQQLAYVHQEKNWAHSFPASHIWIQARNHTTNSGVNVAGGGIIGTDAFLISYHGTDSLHDVSFTPPYAMQASSSLPWPLSIASSYSPTCTCSVSWVDRQAHLEVSSLTRKISIVASAPKDTFFGLSAPFHDGHRKNFLGQSFRAKIKVKVFKADRLGLGHWNLMCEEVFENGSLEFGADWYGHPDKGETNPL</sequence>
<dbReference type="GO" id="GO:0009976">
    <property type="term" value="F:tocopherol cyclase activity"/>
    <property type="evidence" value="ECO:0007669"/>
    <property type="project" value="InterPro"/>
</dbReference>
<reference evidence="1 2" key="1">
    <citation type="submission" date="2023-08" db="EMBL/GenBank/DDBJ databases">
        <title>Black Yeasts Isolated from many extreme environments.</title>
        <authorList>
            <person name="Coleine C."/>
            <person name="Stajich J.E."/>
            <person name="Selbmann L."/>
        </authorList>
    </citation>
    <scope>NUCLEOTIDE SEQUENCE [LARGE SCALE GENOMIC DNA]</scope>
    <source>
        <strain evidence="1 2">CCFEE 5910</strain>
    </source>
</reference>
<dbReference type="Proteomes" id="UP001309876">
    <property type="component" value="Unassembled WGS sequence"/>
</dbReference>
<accession>A0AAN7YG96</accession>
<organism evidence="1 2">
    <name type="scientific">Lithohypha guttulata</name>
    <dbReference type="NCBI Taxonomy" id="1690604"/>
    <lineage>
        <taxon>Eukaryota</taxon>
        <taxon>Fungi</taxon>
        <taxon>Dikarya</taxon>
        <taxon>Ascomycota</taxon>
        <taxon>Pezizomycotina</taxon>
        <taxon>Eurotiomycetes</taxon>
        <taxon>Chaetothyriomycetidae</taxon>
        <taxon>Chaetothyriales</taxon>
        <taxon>Trichomeriaceae</taxon>
        <taxon>Lithohypha</taxon>
    </lineage>
</organism>
<evidence type="ECO:0000313" key="1">
    <source>
        <dbReference type="EMBL" id="KAK5085472.1"/>
    </source>
</evidence>
<dbReference type="PANTHER" id="PTHR35309:SF4">
    <property type="entry name" value="TOCOPHEROL CYCLASE"/>
    <property type="match status" value="1"/>
</dbReference>
<dbReference type="InterPro" id="IPR025893">
    <property type="entry name" value="Tocopherol_cyclase"/>
</dbReference>
<keyword evidence="2" id="KW-1185">Reference proteome</keyword>
<gene>
    <name evidence="1" type="ORF">LTR05_004757</name>
</gene>
<dbReference type="EMBL" id="JAVRRJ010000004">
    <property type="protein sequence ID" value="KAK5085472.1"/>
    <property type="molecule type" value="Genomic_DNA"/>
</dbReference>
<dbReference type="PANTHER" id="PTHR35309">
    <property type="match status" value="1"/>
</dbReference>
<name>A0AAN7YG96_9EURO</name>
<comment type="caution">
    <text evidence="1">The sequence shown here is derived from an EMBL/GenBank/DDBJ whole genome shotgun (WGS) entry which is preliminary data.</text>
</comment>
<proteinExistence type="predicted"/>